<evidence type="ECO:0000256" key="6">
    <source>
        <dbReference type="ARBA" id="ARBA00022723"/>
    </source>
</evidence>
<dbReference type="GO" id="GO:0000105">
    <property type="term" value="P:L-histidine biosynthetic process"/>
    <property type="evidence" value="ECO:0007669"/>
    <property type="project" value="InterPro"/>
</dbReference>
<evidence type="ECO:0000313" key="10">
    <source>
        <dbReference type="EMBL" id="OKL48920.1"/>
    </source>
</evidence>
<keyword evidence="8" id="KW-0119">Carbohydrate metabolism</keyword>
<reference evidence="10 11" key="1">
    <citation type="submission" date="2016-11" db="EMBL/GenBank/DDBJ databases">
        <title>Actinomyces gypaetusis sp. nov. isolated from the vulture Gypaetus barbatus in Qinghai Tibet Plateau China.</title>
        <authorList>
            <person name="Meng X."/>
        </authorList>
    </citation>
    <scope>NUCLEOTIDE SEQUENCE [LARGE SCALE GENOMIC DNA]</scope>
    <source>
        <strain evidence="10 11">VUL4_2</strain>
    </source>
</reference>
<gene>
    <name evidence="10" type="ORF">BSR29_03505</name>
</gene>
<comment type="cofactor">
    <cofactor evidence="1">
        <name>Mg(2+)</name>
        <dbReference type="ChEBI" id="CHEBI:18420"/>
    </cofactor>
</comment>
<organism evidence="10 11">
    <name type="scientific">Boudabousia liubingyangii</name>
    <dbReference type="NCBI Taxonomy" id="1921764"/>
    <lineage>
        <taxon>Bacteria</taxon>
        <taxon>Bacillati</taxon>
        <taxon>Actinomycetota</taxon>
        <taxon>Actinomycetes</taxon>
        <taxon>Actinomycetales</taxon>
        <taxon>Actinomycetaceae</taxon>
        <taxon>Boudabousia</taxon>
    </lineage>
</organism>
<keyword evidence="6" id="KW-0479">Metal-binding</keyword>
<dbReference type="NCBIfam" id="TIGR01656">
    <property type="entry name" value="Histidinol-ppas"/>
    <property type="match status" value="1"/>
</dbReference>
<dbReference type="InterPro" id="IPR023214">
    <property type="entry name" value="HAD_sf"/>
</dbReference>
<dbReference type="InterPro" id="IPR006549">
    <property type="entry name" value="HAD-SF_hydro_IIIA"/>
</dbReference>
<dbReference type="NCBIfam" id="TIGR01662">
    <property type="entry name" value="HAD-SF-IIIA"/>
    <property type="match status" value="1"/>
</dbReference>
<dbReference type="GO" id="GO:0005975">
    <property type="term" value="P:carbohydrate metabolic process"/>
    <property type="evidence" value="ECO:0007669"/>
    <property type="project" value="InterPro"/>
</dbReference>
<dbReference type="EMBL" id="MQSV01000002">
    <property type="protein sequence ID" value="OKL48920.1"/>
    <property type="molecule type" value="Genomic_DNA"/>
</dbReference>
<dbReference type="Gene3D" id="3.40.50.1000">
    <property type="entry name" value="HAD superfamily/HAD-like"/>
    <property type="match status" value="1"/>
</dbReference>
<evidence type="ECO:0000313" key="11">
    <source>
        <dbReference type="Proteomes" id="UP000186785"/>
    </source>
</evidence>
<keyword evidence="5" id="KW-0963">Cytoplasm</keyword>
<dbReference type="InterPro" id="IPR036412">
    <property type="entry name" value="HAD-like_sf"/>
</dbReference>
<keyword evidence="7" id="KW-0378">Hydrolase</keyword>
<dbReference type="GO" id="GO:0005737">
    <property type="term" value="C:cytoplasm"/>
    <property type="evidence" value="ECO:0007669"/>
    <property type="project" value="UniProtKB-SubCell"/>
</dbReference>
<comment type="subcellular location">
    <subcellularLocation>
        <location evidence="2">Cytoplasm</location>
    </subcellularLocation>
</comment>
<dbReference type="OrthoDB" id="9790411at2"/>
<dbReference type="Proteomes" id="UP000186785">
    <property type="component" value="Unassembled WGS sequence"/>
</dbReference>
<evidence type="ECO:0000256" key="3">
    <source>
        <dbReference type="ARBA" id="ARBA00005628"/>
    </source>
</evidence>
<evidence type="ECO:0000256" key="5">
    <source>
        <dbReference type="ARBA" id="ARBA00022490"/>
    </source>
</evidence>
<protein>
    <recommendedName>
        <fullName evidence="9">D,D-heptose 1,7-bisphosphate phosphatase</fullName>
    </recommendedName>
</protein>
<dbReference type="InterPro" id="IPR006543">
    <property type="entry name" value="Histidinol-phos"/>
</dbReference>
<dbReference type="SUPFAM" id="SSF56784">
    <property type="entry name" value="HAD-like"/>
    <property type="match status" value="1"/>
</dbReference>
<dbReference type="Pfam" id="PF08645">
    <property type="entry name" value="PNK3P"/>
    <property type="match status" value="1"/>
</dbReference>
<dbReference type="InterPro" id="IPR005954">
    <property type="entry name" value="HisB_N"/>
</dbReference>
<evidence type="ECO:0000256" key="2">
    <source>
        <dbReference type="ARBA" id="ARBA00004496"/>
    </source>
</evidence>
<dbReference type="GO" id="GO:0004401">
    <property type="term" value="F:histidinol-phosphatase activity"/>
    <property type="evidence" value="ECO:0007669"/>
    <property type="project" value="InterPro"/>
</dbReference>
<dbReference type="InterPro" id="IPR013954">
    <property type="entry name" value="PNK3P"/>
</dbReference>
<name>A0A1Q5PN96_9ACTO</name>
<comment type="subunit">
    <text evidence="4">Monomer.</text>
</comment>
<evidence type="ECO:0000256" key="7">
    <source>
        <dbReference type="ARBA" id="ARBA00022801"/>
    </source>
</evidence>
<dbReference type="GO" id="GO:0004424">
    <property type="term" value="F:imidazoleglycerol-phosphate dehydratase activity"/>
    <property type="evidence" value="ECO:0007669"/>
    <property type="project" value="InterPro"/>
</dbReference>
<dbReference type="AlphaFoldDB" id="A0A1Q5PN96"/>
<evidence type="ECO:0000256" key="1">
    <source>
        <dbReference type="ARBA" id="ARBA00001946"/>
    </source>
</evidence>
<dbReference type="PANTHER" id="PTHR42891:SF1">
    <property type="entry name" value="D-GLYCERO-BETA-D-MANNO-HEPTOSE-1,7-BISPHOSPHATE 7-PHOSPHATASE"/>
    <property type="match status" value="1"/>
</dbReference>
<evidence type="ECO:0000256" key="9">
    <source>
        <dbReference type="ARBA" id="ARBA00031828"/>
    </source>
</evidence>
<keyword evidence="11" id="KW-1185">Reference proteome</keyword>
<dbReference type="PANTHER" id="PTHR42891">
    <property type="entry name" value="D-GLYCERO-BETA-D-MANNO-HEPTOSE-1,7-BISPHOSPHATE 7-PHOSPHATASE"/>
    <property type="match status" value="1"/>
</dbReference>
<accession>A0A1Q5PN96</accession>
<evidence type="ECO:0000256" key="4">
    <source>
        <dbReference type="ARBA" id="ARBA00011245"/>
    </source>
</evidence>
<dbReference type="RefSeq" id="WP_073708907.1">
    <property type="nucleotide sequence ID" value="NZ_MQSV01000002.1"/>
</dbReference>
<comment type="caution">
    <text evidence="10">The sequence shown here is derived from an EMBL/GenBank/DDBJ whole genome shotgun (WGS) entry which is preliminary data.</text>
</comment>
<sequence>MQKTQAQTSNAVEPKIKKRPILFVDRDGTLIKEPEDYIIDSYHKLRFLPGVIIALSQIQAAGWDIVIVTNQDGLGERYSWDDFNGPHELMLEIFASQGVTFKEVFIDTTYRHQGAHTRKPEIGLVAHLKDDPTIDWERSAMVGDRITDAQFAENLGIGAFLLASSDPNLHCGTWVWPQIAQHLLAGHPVPKAQEEIAAAKDLGAQV</sequence>
<comment type="similarity">
    <text evidence="3">Belongs to the GmhB family.</text>
</comment>
<dbReference type="GO" id="GO:0046872">
    <property type="term" value="F:metal ion binding"/>
    <property type="evidence" value="ECO:0007669"/>
    <property type="project" value="UniProtKB-KW"/>
</dbReference>
<proteinExistence type="inferred from homology"/>
<dbReference type="InterPro" id="IPR004446">
    <property type="entry name" value="Heptose_bisP_phosphatase"/>
</dbReference>
<dbReference type="STRING" id="1921764.BSR28_03080"/>
<evidence type="ECO:0000256" key="8">
    <source>
        <dbReference type="ARBA" id="ARBA00023277"/>
    </source>
</evidence>
<dbReference type="NCBIfam" id="TIGR01261">
    <property type="entry name" value="hisB_Nterm"/>
    <property type="match status" value="1"/>
</dbReference>